<dbReference type="CDD" id="cd11304">
    <property type="entry name" value="Cadherin_repeat"/>
    <property type="match status" value="1"/>
</dbReference>
<reference evidence="11 12" key="1">
    <citation type="submission" date="2024-11" db="EMBL/GenBank/DDBJ databases">
        <title>Adaptive evolution of stress response genes in parasites aligns with host niche diversity.</title>
        <authorList>
            <person name="Hahn C."/>
            <person name="Resl P."/>
        </authorList>
    </citation>
    <scope>NUCLEOTIDE SEQUENCE [LARGE SCALE GENOMIC DNA]</scope>
    <source>
        <strain evidence="11">EGGRZ-B1_66</strain>
        <tissue evidence="11">Body</tissue>
    </source>
</reference>
<sequence>MKLSALPKLEANDGDSEGQLTYQLDNSLDSSELPFKVETSGAVIVARRLDFEKRSKYTLPIRVSDGDYEATTKLEISILDLNDELPRLSLTPTKLSIVENNALHVALGQVSGFNDLDKISKPIICKSLLDYNNLLFHSAKTLCSTVFVTIRRLFLGSQAGVGVDKKLRVSILHAFRSPTK</sequence>
<dbReference type="GO" id="GO:0005509">
    <property type="term" value="F:calcium ion binding"/>
    <property type="evidence" value="ECO:0007669"/>
    <property type="project" value="UniProtKB-UniRule"/>
</dbReference>
<name>A0ABD2QF61_9PLAT</name>
<dbReference type="Pfam" id="PF00028">
    <property type="entry name" value="Cadherin"/>
    <property type="match status" value="1"/>
</dbReference>
<dbReference type="PRINTS" id="PR00205">
    <property type="entry name" value="CADHERIN"/>
</dbReference>
<keyword evidence="5" id="KW-0130">Cell adhesion</keyword>
<dbReference type="PROSITE" id="PS50268">
    <property type="entry name" value="CADHERIN_2"/>
    <property type="match status" value="1"/>
</dbReference>
<keyword evidence="3" id="KW-0677">Repeat</keyword>
<organism evidence="11 12">
    <name type="scientific">Cichlidogyrus casuarinus</name>
    <dbReference type="NCBI Taxonomy" id="1844966"/>
    <lineage>
        <taxon>Eukaryota</taxon>
        <taxon>Metazoa</taxon>
        <taxon>Spiralia</taxon>
        <taxon>Lophotrochozoa</taxon>
        <taxon>Platyhelminthes</taxon>
        <taxon>Monogenea</taxon>
        <taxon>Monopisthocotylea</taxon>
        <taxon>Dactylogyridea</taxon>
        <taxon>Ancyrocephalidae</taxon>
        <taxon>Cichlidogyrus</taxon>
    </lineage>
</organism>
<evidence type="ECO:0000259" key="10">
    <source>
        <dbReference type="PROSITE" id="PS50268"/>
    </source>
</evidence>
<evidence type="ECO:0000313" key="11">
    <source>
        <dbReference type="EMBL" id="KAL3318183.1"/>
    </source>
</evidence>
<protein>
    <submittedName>
        <fullName evidence="11">Hmr-1p</fullName>
    </submittedName>
</protein>
<dbReference type="AlphaFoldDB" id="A0ABD2QF61"/>
<keyword evidence="7" id="KW-0472">Membrane</keyword>
<dbReference type="GO" id="GO:0016020">
    <property type="term" value="C:membrane"/>
    <property type="evidence" value="ECO:0007669"/>
    <property type="project" value="UniProtKB-SubCell"/>
</dbReference>
<evidence type="ECO:0000256" key="3">
    <source>
        <dbReference type="ARBA" id="ARBA00022737"/>
    </source>
</evidence>
<dbReference type="InterPro" id="IPR002126">
    <property type="entry name" value="Cadherin-like_dom"/>
</dbReference>
<comment type="subcellular location">
    <subcellularLocation>
        <location evidence="1">Membrane</location>
    </subcellularLocation>
</comment>
<keyword evidence="12" id="KW-1185">Reference proteome</keyword>
<dbReference type="SUPFAM" id="SSF49313">
    <property type="entry name" value="Cadherin-like"/>
    <property type="match status" value="1"/>
</dbReference>
<feature type="domain" description="Cadherin" evidence="10">
    <location>
        <begin position="9"/>
        <end position="88"/>
    </location>
</feature>
<dbReference type="EMBL" id="JBJKFK010000277">
    <property type="protein sequence ID" value="KAL3318183.1"/>
    <property type="molecule type" value="Genomic_DNA"/>
</dbReference>
<keyword evidence="6" id="KW-1133">Transmembrane helix</keyword>
<proteinExistence type="predicted"/>
<accession>A0ABD2QF61</accession>
<dbReference type="PANTHER" id="PTHR24025">
    <property type="entry name" value="DESMOGLEIN FAMILY MEMBER"/>
    <property type="match status" value="1"/>
</dbReference>
<feature type="region of interest" description="Disordered" evidence="9">
    <location>
        <begin position="1"/>
        <end position="21"/>
    </location>
</feature>
<evidence type="ECO:0000256" key="5">
    <source>
        <dbReference type="ARBA" id="ARBA00022889"/>
    </source>
</evidence>
<evidence type="ECO:0000256" key="4">
    <source>
        <dbReference type="ARBA" id="ARBA00022837"/>
    </source>
</evidence>
<keyword evidence="2" id="KW-0812">Transmembrane</keyword>
<gene>
    <name evidence="11" type="primary">HMR-1</name>
    <name evidence="11" type="ORF">Ciccas_003154</name>
</gene>
<comment type="caution">
    <text evidence="11">The sequence shown here is derived from an EMBL/GenBank/DDBJ whole genome shotgun (WGS) entry which is preliminary data.</text>
</comment>
<dbReference type="Proteomes" id="UP001626550">
    <property type="component" value="Unassembled WGS sequence"/>
</dbReference>
<dbReference type="Gene3D" id="2.60.40.60">
    <property type="entry name" value="Cadherins"/>
    <property type="match status" value="1"/>
</dbReference>
<dbReference type="SMART" id="SM00112">
    <property type="entry name" value="CA"/>
    <property type="match status" value="1"/>
</dbReference>
<dbReference type="InterPro" id="IPR015919">
    <property type="entry name" value="Cadherin-like_sf"/>
</dbReference>
<evidence type="ECO:0000256" key="1">
    <source>
        <dbReference type="ARBA" id="ARBA00004370"/>
    </source>
</evidence>
<dbReference type="InterPro" id="IPR050971">
    <property type="entry name" value="Cadherin-domain_protein"/>
</dbReference>
<dbReference type="GO" id="GO:0007155">
    <property type="term" value="P:cell adhesion"/>
    <property type="evidence" value="ECO:0007669"/>
    <property type="project" value="UniProtKB-KW"/>
</dbReference>
<evidence type="ECO:0000256" key="9">
    <source>
        <dbReference type="SAM" id="MobiDB-lite"/>
    </source>
</evidence>
<evidence type="ECO:0000313" key="12">
    <source>
        <dbReference type="Proteomes" id="UP001626550"/>
    </source>
</evidence>
<dbReference type="PANTHER" id="PTHR24025:SF23">
    <property type="entry name" value="NEURAL-CADHERIN"/>
    <property type="match status" value="1"/>
</dbReference>
<evidence type="ECO:0000256" key="2">
    <source>
        <dbReference type="ARBA" id="ARBA00022692"/>
    </source>
</evidence>
<evidence type="ECO:0000256" key="8">
    <source>
        <dbReference type="PROSITE-ProRule" id="PRU00043"/>
    </source>
</evidence>
<evidence type="ECO:0000256" key="7">
    <source>
        <dbReference type="ARBA" id="ARBA00023136"/>
    </source>
</evidence>
<evidence type="ECO:0000256" key="6">
    <source>
        <dbReference type="ARBA" id="ARBA00022989"/>
    </source>
</evidence>
<keyword evidence="4 8" id="KW-0106">Calcium</keyword>